<dbReference type="AlphaFoldDB" id="A0AAQ3UGU2"/>
<proteinExistence type="predicted"/>
<feature type="compositionally biased region" description="Basic residues" evidence="1">
    <location>
        <begin position="181"/>
        <end position="195"/>
    </location>
</feature>
<dbReference type="Proteomes" id="UP001341281">
    <property type="component" value="Chromosome 09"/>
</dbReference>
<evidence type="ECO:0000313" key="3">
    <source>
        <dbReference type="Proteomes" id="UP001341281"/>
    </source>
</evidence>
<accession>A0AAQ3UGU2</accession>
<dbReference type="EMBL" id="CP144753">
    <property type="protein sequence ID" value="WVZ91681.1"/>
    <property type="molecule type" value="Genomic_DNA"/>
</dbReference>
<protein>
    <submittedName>
        <fullName evidence="2">Uncharacterized protein</fullName>
    </submittedName>
</protein>
<feature type="region of interest" description="Disordered" evidence="1">
    <location>
        <begin position="176"/>
        <end position="219"/>
    </location>
</feature>
<evidence type="ECO:0000256" key="1">
    <source>
        <dbReference type="SAM" id="MobiDB-lite"/>
    </source>
</evidence>
<evidence type="ECO:0000313" key="2">
    <source>
        <dbReference type="EMBL" id="WVZ91681.1"/>
    </source>
</evidence>
<keyword evidence="3" id="KW-1185">Reference proteome</keyword>
<name>A0AAQ3UGU2_PASNO</name>
<sequence length="640" mass="69623">MMSVSTVRVPCVHPGSGSARTLVMMLGRTTTTGAGATMRLSCCSSTISPMALVNTYVLDHPKWRARWRPSSFMAFRSASTASPPLADFFLTSLTRRSSASMSRRAVRGFSRISSEPKQLGARHLHACGISKSICTGVSAASERFSAHRCHQSASRVHPTRCTCDCHLLARLGDDAHSLSSSRRRSSSRVQHRRRPFVPPSSVSGRRRPHPRRPTGGAARVPLLACPADDARGLSSGRRRPCPALSLTAPLFPCVRAPPPAPLSSASGRRRPRPIVLPLLPRCWWYGVGAALGPPSAAPPQVSRLRSAFRHPPYLLLHRFVHRLAMQNMVHFCSAEKAKVVQYYCRVRDRDNSDTPHWHRRKSDTISISYYRLHKFNHARCSRSMHQDKQPHYMPPAALQYKINPAGVEPGDGGEEVHLPGGDDLAVLADARLLVEVAASRLVEHVVGGRVAQRGGGVVDHLRAGVARVRHGGGHHGVHHHVPRDDVHDEVEVGQEARQVLLGVADDDGVDGARALHPPGHRVRANAGDDAGPHDHHGNVAAELPQEHLAHGLGEHVRVGPPEVPGALQPQLLHRLALRQLLVVGVGGGGELLLHLSDQAQLGVEVQVRALAQRLARLDGLLQDQALSEARNKGCRYVVQD</sequence>
<reference evidence="2 3" key="1">
    <citation type="submission" date="2024-02" db="EMBL/GenBank/DDBJ databases">
        <title>High-quality chromosome-scale genome assembly of Pensacola bahiagrass (Paspalum notatum Flugge var. saurae).</title>
        <authorList>
            <person name="Vega J.M."/>
            <person name="Podio M."/>
            <person name="Orjuela J."/>
            <person name="Siena L.A."/>
            <person name="Pessino S.C."/>
            <person name="Combes M.C."/>
            <person name="Mariac C."/>
            <person name="Albertini E."/>
            <person name="Pupilli F."/>
            <person name="Ortiz J.P.A."/>
            <person name="Leblanc O."/>
        </authorList>
    </citation>
    <scope>NUCLEOTIDE SEQUENCE [LARGE SCALE GENOMIC DNA]</scope>
    <source>
        <strain evidence="2">R1</strain>
        <tissue evidence="2">Leaf</tissue>
    </source>
</reference>
<gene>
    <name evidence="2" type="ORF">U9M48_037822</name>
</gene>
<organism evidence="2 3">
    <name type="scientific">Paspalum notatum var. saurae</name>
    <dbReference type="NCBI Taxonomy" id="547442"/>
    <lineage>
        <taxon>Eukaryota</taxon>
        <taxon>Viridiplantae</taxon>
        <taxon>Streptophyta</taxon>
        <taxon>Embryophyta</taxon>
        <taxon>Tracheophyta</taxon>
        <taxon>Spermatophyta</taxon>
        <taxon>Magnoliopsida</taxon>
        <taxon>Liliopsida</taxon>
        <taxon>Poales</taxon>
        <taxon>Poaceae</taxon>
        <taxon>PACMAD clade</taxon>
        <taxon>Panicoideae</taxon>
        <taxon>Andropogonodae</taxon>
        <taxon>Paspaleae</taxon>
        <taxon>Paspalinae</taxon>
        <taxon>Paspalum</taxon>
    </lineage>
</organism>